<evidence type="ECO:0000256" key="9">
    <source>
        <dbReference type="ARBA" id="ARBA00023125"/>
    </source>
</evidence>
<comment type="subcellular location">
    <subcellularLocation>
        <location evidence="1">Nucleus</location>
    </subcellularLocation>
</comment>
<evidence type="ECO:0000256" key="5">
    <source>
        <dbReference type="ARBA" id="ARBA00022801"/>
    </source>
</evidence>
<gene>
    <name evidence="14" type="ORF">Cboi02_000463400</name>
</gene>
<name>A0A9W6T4M6_CANBO</name>
<dbReference type="Gene3D" id="1.10.150.320">
    <property type="entry name" value="Photosystem II 12 kDa extrinsic protein"/>
    <property type="match status" value="1"/>
</dbReference>
<dbReference type="Proteomes" id="UP001165120">
    <property type="component" value="Unassembled WGS sequence"/>
</dbReference>
<dbReference type="InterPro" id="IPR027417">
    <property type="entry name" value="P-loop_NTPase"/>
</dbReference>
<dbReference type="GO" id="GO:0005634">
    <property type="term" value="C:nucleus"/>
    <property type="evidence" value="ECO:0007669"/>
    <property type="project" value="UniProtKB-SubCell"/>
</dbReference>
<dbReference type="InterPro" id="IPR038718">
    <property type="entry name" value="SNF2-like_sf"/>
</dbReference>
<dbReference type="GO" id="GO:0003677">
    <property type="term" value="F:DNA binding"/>
    <property type="evidence" value="ECO:0007669"/>
    <property type="project" value="UniProtKB-KW"/>
</dbReference>
<keyword evidence="4" id="KW-0547">Nucleotide-binding</keyword>
<keyword evidence="10" id="KW-0539">Nucleus</keyword>
<feature type="compositionally biased region" description="Basic and acidic residues" evidence="12">
    <location>
        <begin position="162"/>
        <end position="201"/>
    </location>
</feature>
<evidence type="ECO:0000313" key="14">
    <source>
        <dbReference type="EMBL" id="GME75043.1"/>
    </source>
</evidence>
<feature type="domain" description="Helicase ATP-binding" evidence="13">
    <location>
        <begin position="316"/>
        <end position="483"/>
    </location>
</feature>
<accession>A0A9W6T4M6</accession>
<feature type="compositionally biased region" description="Acidic residues" evidence="12">
    <location>
        <begin position="220"/>
        <end position="260"/>
    </location>
</feature>
<dbReference type="EC" id="3.6.4.12" evidence="3"/>
<keyword evidence="9" id="KW-0238">DNA-binding</keyword>
<proteinExistence type="inferred from homology"/>
<dbReference type="SUPFAM" id="SSF52540">
    <property type="entry name" value="P-loop containing nucleoside triphosphate hydrolases"/>
    <property type="match status" value="2"/>
</dbReference>
<dbReference type="GO" id="GO:0003678">
    <property type="term" value="F:DNA helicase activity"/>
    <property type="evidence" value="ECO:0007669"/>
    <property type="project" value="UniProtKB-EC"/>
</dbReference>
<evidence type="ECO:0000256" key="11">
    <source>
        <dbReference type="SAM" id="Coils"/>
    </source>
</evidence>
<dbReference type="InterPro" id="IPR014001">
    <property type="entry name" value="Helicase_ATP-bd"/>
</dbReference>
<keyword evidence="5" id="KW-0378">Hydrolase</keyword>
<dbReference type="PANTHER" id="PTHR10799">
    <property type="entry name" value="SNF2/RAD54 HELICASE FAMILY"/>
    <property type="match status" value="1"/>
</dbReference>
<evidence type="ECO:0000256" key="4">
    <source>
        <dbReference type="ARBA" id="ARBA00022741"/>
    </source>
</evidence>
<dbReference type="Pfam" id="PF00176">
    <property type="entry name" value="SNF2-rel_dom"/>
    <property type="match status" value="1"/>
</dbReference>
<comment type="caution">
    <text evidence="14">The sequence shown here is derived from an EMBL/GenBank/DDBJ whole genome shotgun (WGS) entry which is preliminary data.</text>
</comment>
<feature type="region of interest" description="Disordered" evidence="12">
    <location>
        <begin position="154"/>
        <end position="279"/>
    </location>
</feature>
<evidence type="ECO:0000256" key="7">
    <source>
        <dbReference type="ARBA" id="ARBA00022840"/>
    </source>
</evidence>
<evidence type="ECO:0000256" key="6">
    <source>
        <dbReference type="ARBA" id="ARBA00022806"/>
    </source>
</evidence>
<evidence type="ECO:0000256" key="1">
    <source>
        <dbReference type="ARBA" id="ARBA00004123"/>
    </source>
</evidence>
<reference evidence="14" key="1">
    <citation type="submission" date="2023-04" db="EMBL/GenBank/DDBJ databases">
        <title>Candida boidinii NBRC 10035.</title>
        <authorList>
            <person name="Ichikawa N."/>
            <person name="Sato H."/>
            <person name="Tonouchi N."/>
        </authorList>
    </citation>
    <scope>NUCLEOTIDE SEQUENCE</scope>
    <source>
        <strain evidence="14">NBRC 10035</strain>
    </source>
</reference>
<dbReference type="SMART" id="SM00487">
    <property type="entry name" value="DEXDc"/>
    <property type="match status" value="1"/>
</dbReference>
<dbReference type="InterPro" id="IPR000330">
    <property type="entry name" value="SNF2_N"/>
</dbReference>
<dbReference type="SUPFAM" id="SSF81585">
    <property type="entry name" value="PsbU/PolX domain-like"/>
    <property type="match status" value="1"/>
</dbReference>
<keyword evidence="6" id="KW-0347">Helicase</keyword>
<feature type="compositionally biased region" description="Polar residues" evidence="12">
    <location>
        <begin position="268"/>
        <end position="279"/>
    </location>
</feature>
<feature type="coiled-coil region" evidence="11">
    <location>
        <begin position="556"/>
        <end position="583"/>
    </location>
</feature>
<evidence type="ECO:0000313" key="15">
    <source>
        <dbReference type="Proteomes" id="UP001165120"/>
    </source>
</evidence>
<comment type="similarity">
    <text evidence="2">Belongs to the SNF2/RAD54 helicase family.</text>
</comment>
<dbReference type="GO" id="GO:0005524">
    <property type="term" value="F:ATP binding"/>
    <property type="evidence" value="ECO:0007669"/>
    <property type="project" value="UniProtKB-KW"/>
</dbReference>
<dbReference type="GO" id="GO:0016787">
    <property type="term" value="F:hydrolase activity"/>
    <property type="evidence" value="ECO:0007669"/>
    <property type="project" value="UniProtKB-KW"/>
</dbReference>
<dbReference type="CDD" id="cd17998">
    <property type="entry name" value="DEXHc_SMARCAD1"/>
    <property type="match status" value="1"/>
</dbReference>
<dbReference type="Gene3D" id="3.40.50.10810">
    <property type="entry name" value="Tandem AAA-ATPase domain"/>
    <property type="match status" value="1"/>
</dbReference>
<evidence type="ECO:0000256" key="12">
    <source>
        <dbReference type="SAM" id="MobiDB-lite"/>
    </source>
</evidence>
<keyword evidence="15" id="KW-1185">Reference proteome</keyword>
<evidence type="ECO:0000256" key="3">
    <source>
        <dbReference type="ARBA" id="ARBA00012551"/>
    </source>
</evidence>
<dbReference type="PROSITE" id="PS51192">
    <property type="entry name" value="HELICASE_ATP_BIND_1"/>
    <property type="match status" value="1"/>
</dbReference>
<keyword evidence="7" id="KW-0067">ATP-binding</keyword>
<dbReference type="GO" id="GO:0005694">
    <property type="term" value="C:chromosome"/>
    <property type="evidence" value="ECO:0007669"/>
    <property type="project" value="UniProtKB-ARBA"/>
</dbReference>
<evidence type="ECO:0000259" key="13">
    <source>
        <dbReference type="PROSITE" id="PS51192"/>
    </source>
</evidence>
<dbReference type="Gene3D" id="3.40.50.300">
    <property type="entry name" value="P-loop containing nucleotide triphosphate hydrolases"/>
    <property type="match status" value="1"/>
</dbReference>
<sequence length="721" mass="83359">MAAAEEDRNIEEDDDDAVVEISDDETNYTFEERVLEFLNTADKRNLIDIAAILPKLATTVIENRPYRSLEEIENHEFLTFEEIEKEKNKKVKRGNRKRPLGEKIVENTMKTLRGYDAADSLIKKCSEYGESIKKEIHKWGVSVHGKDGELEIVDVDVDTDNENNKNDTEMKEAIDEKVNEKEEDNKESNEKSESSDFEPKNSRSTRSTSRPVEENTDIKEIDEESDAEEHNEDEDDEFHEDDDDEDVDEEDYDEDEEAEESVVRRSSKVNGRQSSATSSFGLKTTSITGYFKAKPALLSKEIELKSYQQVGINWLSLLYRKNLSCILADEMGLGKTAQVIAFLAHLKEYQNQGPHLIVVPSSTLENWLREFNKFAPTLNVRPYYGSQDARVELRAELENDDTYDVLVTTYNLAAGNKYDQAFLRSRSFNVVVYDEGHMLKNSNSERYAKLMKISANFRLLLTGTPLQNNLKELISLLSFILPKVFKEKREDLQSLFDQKVTTRDTSIEQDGEKYNPLLSEQAITNARTMMAPFVLRRKKDQVMKHLPAKHNSIKYCELTEIQKELYNEQIKNAKLARDERERRKLMSQDEVKLLPKSENTGLSTTNLLMALRKSSLHPLLFRKRYTDDKLKTMAKKIMKSPEYRTANEQYILEDMEVMTDFELNELCIKFPKQLGEFILDKEIFLDSGKVKIMMDIINQVIVKKEKILVFSLFTQVGVVLI</sequence>
<dbReference type="EMBL" id="BSXN01001943">
    <property type="protein sequence ID" value="GME75043.1"/>
    <property type="molecule type" value="Genomic_DNA"/>
</dbReference>
<dbReference type="AlphaFoldDB" id="A0A9W6T4M6"/>
<keyword evidence="8" id="KW-0156">Chromatin regulator</keyword>
<dbReference type="FunFam" id="3.40.50.10810:FF:000014">
    <property type="entry name" value="SWI/SNF-related matrix-associated actin-dependent regulator of chromatin subfamily A containing DEAD/H box 1"/>
    <property type="match status" value="1"/>
</dbReference>
<evidence type="ECO:0000256" key="2">
    <source>
        <dbReference type="ARBA" id="ARBA00007025"/>
    </source>
</evidence>
<organism evidence="14 15">
    <name type="scientific">Candida boidinii</name>
    <name type="common">Yeast</name>
    <dbReference type="NCBI Taxonomy" id="5477"/>
    <lineage>
        <taxon>Eukaryota</taxon>
        <taxon>Fungi</taxon>
        <taxon>Dikarya</taxon>
        <taxon>Ascomycota</taxon>
        <taxon>Saccharomycotina</taxon>
        <taxon>Pichiomycetes</taxon>
        <taxon>Pichiales</taxon>
        <taxon>Pichiaceae</taxon>
        <taxon>Ogataea</taxon>
        <taxon>Ogataea/Candida clade</taxon>
    </lineage>
</organism>
<dbReference type="GO" id="GO:0140658">
    <property type="term" value="F:ATP-dependent chromatin remodeler activity"/>
    <property type="evidence" value="ECO:0007669"/>
    <property type="project" value="UniProtKB-ARBA"/>
</dbReference>
<protein>
    <recommendedName>
        <fullName evidence="3">DNA helicase</fullName>
        <ecNumber evidence="3">3.6.4.12</ecNumber>
    </recommendedName>
</protein>
<keyword evidence="11" id="KW-0175">Coiled coil</keyword>
<evidence type="ECO:0000256" key="10">
    <source>
        <dbReference type="ARBA" id="ARBA00023242"/>
    </source>
</evidence>
<evidence type="ECO:0000256" key="8">
    <source>
        <dbReference type="ARBA" id="ARBA00022853"/>
    </source>
</evidence>